<dbReference type="RefSeq" id="WP_054198777.1">
    <property type="nucleotide sequence ID" value="NZ_JNOC01000134.1"/>
</dbReference>
<dbReference type="AlphaFoldDB" id="A0A0N0LRW1"/>
<gene>
    <name evidence="2" type="ORF">HPU229334_00985</name>
</gene>
<proteinExistence type="predicted"/>
<dbReference type="Proteomes" id="UP000037997">
    <property type="component" value="Unassembled WGS sequence"/>
</dbReference>
<reference evidence="2 3" key="1">
    <citation type="submission" date="2014-06" db="EMBL/GenBank/DDBJ databases">
        <title>Helicobacter pullorum isolates in fresh chicken meat - phenotypic and genotypic features.</title>
        <authorList>
            <person name="Borges V."/>
            <person name="Santos A."/>
            <person name="Correia C.B."/>
            <person name="Saraiva M."/>
            <person name="Menard A."/>
            <person name="Vieira L."/>
            <person name="Sampaio D.A."/>
            <person name="Gomes J.P."/>
            <person name="Oleastro M."/>
        </authorList>
    </citation>
    <scope>NUCLEOTIDE SEQUENCE [LARGE SCALE GENOMIC DNA]</scope>
    <source>
        <strain evidence="2 3">229334/12</strain>
    </source>
</reference>
<accession>A0A0N0LRW1</accession>
<organism evidence="2 3">
    <name type="scientific">Helicobacter pullorum</name>
    <dbReference type="NCBI Taxonomy" id="35818"/>
    <lineage>
        <taxon>Bacteria</taxon>
        <taxon>Pseudomonadati</taxon>
        <taxon>Campylobacterota</taxon>
        <taxon>Epsilonproteobacteria</taxon>
        <taxon>Campylobacterales</taxon>
        <taxon>Helicobacteraceae</taxon>
        <taxon>Helicobacter</taxon>
    </lineage>
</organism>
<dbReference type="PATRIC" id="fig|35818.11.peg.193"/>
<dbReference type="PROSITE" id="PS51257">
    <property type="entry name" value="PROKAR_LIPOPROTEIN"/>
    <property type="match status" value="1"/>
</dbReference>
<feature type="chain" id="PRO_5005854802" description="Lipoprotein" evidence="1">
    <location>
        <begin position="18"/>
        <end position="77"/>
    </location>
</feature>
<dbReference type="EMBL" id="JNOC01000134">
    <property type="protein sequence ID" value="KPH53284.1"/>
    <property type="molecule type" value="Genomic_DNA"/>
</dbReference>
<sequence length="77" mass="8722">MKVLYLILIAFFFSACASSVQVQTKEVLIPIKCNLEMPKKPKEDGSFESHKALGIYFLEVERTLKDCIGVNNEITIK</sequence>
<evidence type="ECO:0008006" key="4">
    <source>
        <dbReference type="Google" id="ProtNLM"/>
    </source>
</evidence>
<name>A0A0N0LRW1_9HELI</name>
<evidence type="ECO:0000313" key="3">
    <source>
        <dbReference type="Proteomes" id="UP000037997"/>
    </source>
</evidence>
<protein>
    <recommendedName>
        <fullName evidence="4">Lipoprotein</fullName>
    </recommendedName>
</protein>
<evidence type="ECO:0000256" key="1">
    <source>
        <dbReference type="SAM" id="SignalP"/>
    </source>
</evidence>
<keyword evidence="1" id="KW-0732">Signal</keyword>
<feature type="signal peptide" evidence="1">
    <location>
        <begin position="1"/>
        <end position="17"/>
    </location>
</feature>
<comment type="caution">
    <text evidence="2">The sequence shown here is derived from an EMBL/GenBank/DDBJ whole genome shotgun (WGS) entry which is preliminary data.</text>
</comment>
<evidence type="ECO:0000313" key="2">
    <source>
        <dbReference type="EMBL" id="KPH53284.1"/>
    </source>
</evidence>